<dbReference type="Proteomes" id="UP000557688">
    <property type="component" value="Unassembled WGS sequence"/>
</dbReference>
<feature type="domain" description="Rhodanese" evidence="2">
    <location>
        <begin position="144"/>
        <end position="235"/>
    </location>
</feature>
<keyword evidence="3" id="KW-0808">Transferase</keyword>
<dbReference type="PANTHER" id="PTHR44086:SF10">
    <property type="entry name" value="THIOSULFATE SULFURTRANSFERASE_RHODANESE-LIKE DOMAIN-CONTAINING PROTEIN 3"/>
    <property type="match status" value="1"/>
</dbReference>
<dbReference type="SUPFAM" id="SSF52821">
    <property type="entry name" value="Rhodanese/Cell cycle control phosphatase"/>
    <property type="match status" value="4"/>
</dbReference>
<dbReference type="RefSeq" id="WP_183274761.1">
    <property type="nucleotide sequence ID" value="NZ_JACHXV010000002.1"/>
</dbReference>
<evidence type="ECO:0000256" key="1">
    <source>
        <dbReference type="SAM" id="MobiDB-lite"/>
    </source>
</evidence>
<proteinExistence type="predicted"/>
<accession>A0A839USY7</accession>
<gene>
    <name evidence="3" type="ORF">FHR90_000720</name>
</gene>
<dbReference type="SMART" id="SM00450">
    <property type="entry name" value="RHOD"/>
    <property type="match status" value="4"/>
</dbReference>
<feature type="compositionally biased region" description="Polar residues" evidence="1">
    <location>
        <begin position="550"/>
        <end position="561"/>
    </location>
</feature>
<dbReference type="Gene3D" id="3.40.250.10">
    <property type="entry name" value="Rhodanese-like domain"/>
    <property type="match status" value="4"/>
</dbReference>
<feature type="domain" description="Rhodanese" evidence="2">
    <location>
        <begin position="388"/>
        <end position="474"/>
    </location>
</feature>
<feature type="domain" description="Rhodanese" evidence="2">
    <location>
        <begin position="20"/>
        <end position="111"/>
    </location>
</feature>
<evidence type="ECO:0000259" key="2">
    <source>
        <dbReference type="PROSITE" id="PS50206"/>
    </source>
</evidence>
<reference evidence="3 4" key="1">
    <citation type="submission" date="2020-08" db="EMBL/GenBank/DDBJ databases">
        <title>Genomic Encyclopedia of Type Strains, Phase III (KMG-III): the genomes of soil and plant-associated and newly described type strains.</title>
        <authorList>
            <person name="Whitman W."/>
        </authorList>
    </citation>
    <scope>NUCLEOTIDE SEQUENCE [LARGE SCALE GENOMIC DNA]</scope>
    <source>
        <strain evidence="3 4">CECT 8088</strain>
    </source>
</reference>
<sequence>MTHLAAPVTTAEAVRRSLRDGDEIALIDLREEAAYAAGHPLFAINLPLGRIEERVGALLPRRDVAIVVYDDGDDSRIRRALPLLAALGYRRVSRLEGGLAGWRASGGEIFIDVNVPSKAFGELVEHVRHTPSIPATELRARLDRGDDVVILDARRFSEYATMSIPGGRSVPGGELALRVRDLAPDPATTVVVNCAGRTRSIIGAQSLVNAAIPNPVFALRNGTIGWTLAGLELERGAERRAGDPSPASIALAAARARDLATRAGVRIVDAAGLAQLQRDPARSLYLLDVRSPEEYARGHLQGFRSAPGGQLVQATDEWVGVRGGTLVLTDDDGVRARMTGHWLRQLGWAETYVLDDGSGLPRTEGPEPPVLAVPPPPVPQITPQELEDRPEALLIDLATSPEHRRGHIPGARFAIRADLATHGDVASAADIVLVSPDGIAAAFAAAELITLGHPARILAGGTDAWRASGRTLATGLDPSRALSAADDVYKRPYEGTDNATAAMQAYLDWEFGLVAQLEADGTHRFEVLGGEPAAASAPPGASTGPISHSRLPTQAVASLSG</sequence>
<evidence type="ECO:0000313" key="4">
    <source>
        <dbReference type="Proteomes" id="UP000557688"/>
    </source>
</evidence>
<dbReference type="PANTHER" id="PTHR44086">
    <property type="entry name" value="THIOSULFATE SULFURTRANSFERASE RDL2, MITOCHONDRIAL-RELATED"/>
    <property type="match status" value="1"/>
</dbReference>
<feature type="compositionally biased region" description="Low complexity" evidence="1">
    <location>
        <begin position="531"/>
        <end position="545"/>
    </location>
</feature>
<dbReference type="Pfam" id="PF00581">
    <property type="entry name" value="Rhodanese"/>
    <property type="match status" value="4"/>
</dbReference>
<keyword evidence="4" id="KW-1185">Reference proteome</keyword>
<dbReference type="GO" id="GO:0004792">
    <property type="term" value="F:thiosulfate-cyanide sulfurtransferase activity"/>
    <property type="evidence" value="ECO:0007669"/>
    <property type="project" value="TreeGrafter"/>
</dbReference>
<evidence type="ECO:0000313" key="3">
    <source>
        <dbReference type="EMBL" id="MBB3172906.1"/>
    </source>
</evidence>
<dbReference type="InterPro" id="IPR036873">
    <property type="entry name" value="Rhodanese-like_dom_sf"/>
</dbReference>
<feature type="domain" description="Rhodanese" evidence="2">
    <location>
        <begin position="280"/>
        <end position="364"/>
    </location>
</feature>
<dbReference type="EMBL" id="JACHXV010000002">
    <property type="protein sequence ID" value="MBB3172906.1"/>
    <property type="molecule type" value="Genomic_DNA"/>
</dbReference>
<organism evidence="3 4">
    <name type="scientific">Endobacter medicaginis</name>
    <dbReference type="NCBI Taxonomy" id="1181271"/>
    <lineage>
        <taxon>Bacteria</taxon>
        <taxon>Pseudomonadati</taxon>
        <taxon>Pseudomonadota</taxon>
        <taxon>Alphaproteobacteria</taxon>
        <taxon>Acetobacterales</taxon>
        <taxon>Acetobacteraceae</taxon>
        <taxon>Endobacter</taxon>
    </lineage>
</organism>
<dbReference type="PROSITE" id="PS50206">
    <property type="entry name" value="RHODANESE_3"/>
    <property type="match status" value="4"/>
</dbReference>
<dbReference type="InterPro" id="IPR001763">
    <property type="entry name" value="Rhodanese-like_dom"/>
</dbReference>
<comment type="caution">
    <text evidence="3">The sequence shown here is derived from an EMBL/GenBank/DDBJ whole genome shotgun (WGS) entry which is preliminary data.</text>
</comment>
<dbReference type="AlphaFoldDB" id="A0A839USY7"/>
<name>A0A839USY7_9PROT</name>
<feature type="region of interest" description="Disordered" evidence="1">
    <location>
        <begin position="531"/>
        <end position="561"/>
    </location>
</feature>
<protein>
    <submittedName>
        <fullName evidence="3">Rhodanese-related sulfurtransferase</fullName>
    </submittedName>
</protein>